<evidence type="ECO:0000256" key="7">
    <source>
        <dbReference type="ARBA" id="ARBA00023136"/>
    </source>
</evidence>
<dbReference type="GO" id="GO:0016020">
    <property type="term" value="C:membrane"/>
    <property type="evidence" value="ECO:0007669"/>
    <property type="project" value="UniProtKB-SubCell"/>
</dbReference>
<evidence type="ECO:0000256" key="6">
    <source>
        <dbReference type="ARBA" id="ARBA00022989"/>
    </source>
</evidence>
<keyword evidence="6 9" id="KW-1133">Transmembrane helix</keyword>
<feature type="transmembrane region" description="Helical" evidence="9">
    <location>
        <begin position="12"/>
        <end position="37"/>
    </location>
</feature>
<comment type="subcellular location">
    <subcellularLocation>
        <location evidence="2">Cell junction</location>
    </subcellularLocation>
    <subcellularLocation>
        <location evidence="1">Membrane</location>
        <topology evidence="1">Multi-pass membrane protein</topology>
    </subcellularLocation>
</comment>
<dbReference type="GO" id="GO:0098609">
    <property type="term" value="P:cell-cell adhesion"/>
    <property type="evidence" value="ECO:0007669"/>
    <property type="project" value="TreeGrafter"/>
</dbReference>
<evidence type="ECO:0000256" key="8">
    <source>
        <dbReference type="SAM" id="MobiDB-lite"/>
    </source>
</evidence>
<reference evidence="10" key="1">
    <citation type="submission" date="2025-08" db="UniProtKB">
        <authorList>
            <consortium name="Ensembl"/>
        </authorList>
    </citation>
    <scope>IDENTIFICATION</scope>
</reference>
<dbReference type="PANTHER" id="PTHR14399:SF12">
    <property type="entry name" value="TRANSMEMBRANE PROTEIN 47"/>
    <property type="match status" value="1"/>
</dbReference>
<dbReference type="GO" id="GO:0005911">
    <property type="term" value="C:cell-cell junction"/>
    <property type="evidence" value="ECO:0007669"/>
    <property type="project" value="TreeGrafter"/>
</dbReference>
<comment type="similarity">
    <text evidence="3">Belongs to the TMEM47 family.</text>
</comment>
<keyword evidence="5" id="KW-0965">Cell junction</keyword>
<evidence type="ECO:0000313" key="11">
    <source>
        <dbReference type="Proteomes" id="UP000261600"/>
    </source>
</evidence>
<evidence type="ECO:0000256" key="5">
    <source>
        <dbReference type="ARBA" id="ARBA00022949"/>
    </source>
</evidence>
<dbReference type="AlphaFoldDB" id="A0A3Q3JQA3"/>
<evidence type="ECO:0000256" key="4">
    <source>
        <dbReference type="ARBA" id="ARBA00022692"/>
    </source>
</evidence>
<evidence type="ECO:0000256" key="2">
    <source>
        <dbReference type="ARBA" id="ARBA00004282"/>
    </source>
</evidence>
<dbReference type="InterPro" id="IPR019372">
    <property type="entry name" value="LHFPL"/>
</dbReference>
<dbReference type="Pfam" id="PF10242">
    <property type="entry name" value="L_HMGIC_fpl"/>
    <property type="match status" value="1"/>
</dbReference>
<feature type="transmembrane region" description="Helical" evidence="9">
    <location>
        <begin position="74"/>
        <end position="100"/>
    </location>
</feature>
<proteinExistence type="inferred from homology"/>
<dbReference type="Proteomes" id="UP000261600">
    <property type="component" value="Unplaced"/>
</dbReference>
<reference evidence="10" key="2">
    <citation type="submission" date="2025-09" db="UniProtKB">
        <authorList>
            <consortium name="Ensembl"/>
        </authorList>
    </citation>
    <scope>IDENTIFICATION</scope>
</reference>
<evidence type="ECO:0008006" key="12">
    <source>
        <dbReference type="Google" id="ProtNLM"/>
    </source>
</evidence>
<dbReference type="Gene3D" id="1.20.140.150">
    <property type="match status" value="1"/>
</dbReference>
<sequence length="190" mass="21375">MSVNEVYVFRPFKLIALLCVFLALCLDVVALLSPAWVTAEHFSLSLWESCSLSEARLPTEEARWSCFSTLTSDWQIATLVLLVAGAVATLVAFLVALISLCRGTQRQHYRTVAVLLFTAGTSFHSLLSLSTCNFFKHQLFYTLFEYLARVPTHHAHTHLETERLSMRSPQPHQFPYRQRGGGLCSSAHVE</sequence>
<keyword evidence="11" id="KW-1185">Reference proteome</keyword>
<dbReference type="InterPro" id="IPR015664">
    <property type="entry name" value="P53_induced"/>
</dbReference>
<name>A0A3Q3JQA3_MONAL</name>
<keyword evidence="4 9" id="KW-0812">Transmembrane</keyword>
<evidence type="ECO:0000256" key="9">
    <source>
        <dbReference type="SAM" id="Phobius"/>
    </source>
</evidence>
<dbReference type="PANTHER" id="PTHR14399">
    <property type="entry name" value="P53-INDUCED PROTEIN RELATED"/>
    <property type="match status" value="1"/>
</dbReference>
<organism evidence="10 11">
    <name type="scientific">Monopterus albus</name>
    <name type="common">Swamp eel</name>
    <dbReference type="NCBI Taxonomy" id="43700"/>
    <lineage>
        <taxon>Eukaryota</taxon>
        <taxon>Metazoa</taxon>
        <taxon>Chordata</taxon>
        <taxon>Craniata</taxon>
        <taxon>Vertebrata</taxon>
        <taxon>Euteleostomi</taxon>
        <taxon>Actinopterygii</taxon>
        <taxon>Neopterygii</taxon>
        <taxon>Teleostei</taxon>
        <taxon>Neoteleostei</taxon>
        <taxon>Acanthomorphata</taxon>
        <taxon>Anabantaria</taxon>
        <taxon>Synbranchiformes</taxon>
        <taxon>Synbranchidae</taxon>
        <taxon>Monopterus</taxon>
    </lineage>
</organism>
<evidence type="ECO:0000256" key="3">
    <source>
        <dbReference type="ARBA" id="ARBA00008691"/>
    </source>
</evidence>
<keyword evidence="7 9" id="KW-0472">Membrane</keyword>
<evidence type="ECO:0000256" key="1">
    <source>
        <dbReference type="ARBA" id="ARBA00004141"/>
    </source>
</evidence>
<protein>
    <recommendedName>
        <fullName evidence="12">Transmembrane protein 47</fullName>
    </recommendedName>
</protein>
<feature type="transmembrane region" description="Helical" evidence="9">
    <location>
        <begin position="112"/>
        <end position="130"/>
    </location>
</feature>
<feature type="region of interest" description="Disordered" evidence="8">
    <location>
        <begin position="168"/>
        <end position="190"/>
    </location>
</feature>
<evidence type="ECO:0000313" key="10">
    <source>
        <dbReference type="Ensembl" id="ENSMALP00000022588.1"/>
    </source>
</evidence>
<accession>A0A3Q3JQA3</accession>
<dbReference type="Ensembl" id="ENSMALT00000023019.1">
    <property type="protein sequence ID" value="ENSMALP00000022588.1"/>
    <property type="gene ID" value="ENSMALG00000015770.1"/>
</dbReference>